<feature type="domain" description="C2H2-type" evidence="7">
    <location>
        <begin position="54"/>
        <end position="82"/>
    </location>
</feature>
<comment type="caution">
    <text evidence="8">The sequence shown here is derived from an EMBL/GenBank/DDBJ whole genome shotgun (WGS) entry which is preliminary data.</text>
</comment>
<dbReference type="EMBL" id="NESQ01000167">
    <property type="protein sequence ID" value="PUU77017.1"/>
    <property type="molecule type" value="Genomic_DNA"/>
</dbReference>
<keyword evidence="1" id="KW-0479">Metal-binding</keyword>
<evidence type="ECO:0000256" key="3">
    <source>
        <dbReference type="ARBA" id="ARBA00022771"/>
    </source>
</evidence>
<dbReference type="PANTHER" id="PTHR24409">
    <property type="entry name" value="ZINC FINGER PROTEIN 142"/>
    <property type="match status" value="1"/>
</dbReference>
<evidence type="ECO:0000256" key="2">
    <source>
        <dbReference type="ARBA" id="ARBA00022737"/>
    </source>
</evidence>
<dbReference type="PANTHER" id="PTHR24409:SF356">
    <property type="entry name" value="C2H2 FINGER DOMAIN TRANSCRIPTION FACTOR (EUROFUNG)"/>
    <property type="match status" value="1"/>
</dbReference>
<accession>A0A2T6ZNG0</accession>
<dbReference type="STRING" id="42251.A0A2T6ZNG0"/>
<feature type="region of interest" description="Disordered" evidence="6">
    <location>
        <begin position="246"/>
        <end position="267"/>
    </location>
</feature>
<dbReference type="Proteomes" id="UP000244722">
    <property type="component" value="Unassembled WGS sequence"/>
</dbReference>
<evidence type="ECO:0000256" key="1">
    <source>
        <dbReference type="ARBA" id="ARBA00022723"/>
    </source>
</evidence>
<reference evidence="8 9" key="1">
    <citation type="submission" date="2017-04" db="EMBL/GenBank/DDBJ databases">
        <title>Draft genome sequence of Tuber borchii Vittad., a whitish edible truffle.</title>
        <authorList>
            <consortium name="DOE Joint Genome Institute"/>
            <person name="Murat C."/>
            <person name="Kuo A."/>
            <person name="Barry K.W."/>
            <person name="Clum A."/>
            <person name="Dockter R.B."/>
            <person name="Fauchery L."/>
            <person name="Iotti M."/>
            <person name="Kohler A."/>
            <person name="Labutti K."/>
            <person name="Lindquist E.A."/>
            <person name="Lipzen A."/>
            <person name="Ohm R.A."/>
            <person name="Wang M."/>
            <person name="Grigoriev I.V."/>
            <person name="Zambonelli A."/>
            <person name="Martin F.M."/>
        </authorList>
    </citation>
    <scope>NUCLEOTIDE SEQUENCE [LARGE SCALE GENOMIC DNA]</scope>
    <source>
        <strain evidence="8 9">Tbo3840</strain>
    </source>
</reference>
<organism evidence="8 9">
    <name type="scientific">Tuber borchii</name>
    <name type="common">White truffle</name>
    <dbReference type="NCBI Taxonomy" id="42251"/>
    <lineage>
        <taxon>Eukaryota</taxon>
        <taxon>Fungi</taxon>
        <taxon>Dikarya</taxon>
        <taxon>Ascomycota</taxon>
        <taxon>Pezizomycotina</taxon>
        <taxon>Pezizomycetes</taxon>
        <taxon>Pezizales</taxon>
        <taxon>Tuberaceae</taxon>
        <taxon>Tuber</taxon>
    </lineage>
</organism>
<sequence length="505" mass="53869">MENFCAVCWITHSQDRHHIGILKKCSTCSVTFFSKSAFTRHMRDPRSKCHPTEFHCCDCDRGFPNASSFNIHLATAHPNFRAPPPARTRGIHHCEECNKSFETAGSLRSHRANSRVHNPLLEKKVGCIGKCKREFNAPSSLLAHLESGFCKSGITRDKLDNAIVAQDRTNIITDPVAVLARKTANLSLTNSEVSSICGGSTFDTPDDSSDAVSVYAQSEAFDGHPRYSAAGGVLLTPDASSFEASSSGGSGIWTPSGDSTGTATPTAGVSGSGGIPINSPPFSTAGFSSAGNFYTPSTSSIASNQLAGEPTIDQLRSWLLPDGTFECPICPPNTATFTRPSFAILAGLQTHMQSPTAHPQLNHNLHTLFSDISIASSESGIATPSTIPAQSYLLPNGKYECPLCPSGSRRVFKSLAVLQKHMLSPIAHMPKIYHCPDPELLGIPPSASARGRKQEKSFVTLSALAQHVESGACQGGRSMFKAMVGFVNEKLVNVGMGDMKMIAAE</sequence>
<dbReference type="Gene3D" id="3.30.160.60">
    <property type="entry name" value="Classic Zinc Finger"/>
    <property type="match status" value="2"/>
</dbReference>
<keyword evidence="9" id="KW-1185">Reference proteome</keyword>
<dbReference type="GO" id="GO:0000977">
    <property type="term" value="F:RNA polymerase II transcription regulatory region sequence-specific DNA binding"/>
    <property type="evidence" value="ECO:0007669"/>
    <property type="project" value="TreeGrafter"/>
</dbReference>
<name>A0A2T6ZNG0_TUBBO</name>
<dbReference type="SMART" id="SM00355">
    <property type="entry name" value="ZnF_C2H2"/>
    <property type="match status" value="5"/>
</dbReference>
<dbReference type="AlphaFoldDB" id="A0A2T6ZNG0"/>
<feature type="compositionally biased region" description="Polar residues" evidence="6">
    <location>
        <begin position="256"/>
        <end position="267"/>
    </location>
</feature>
<dbReference type="GO" id="GO:0005634">
    <property type="term" value="C:nucleus"/>
    <property type="evidence" value="ECO:0007669"/>
    <property type="project" value="TreeGrafter"/>
</dbReference>
<dbReference type="OrthoDB" id="6105938at2759"/>
<dbReference type="InterPro" id="IPR013087">
    <property type="entry name" value="Znf_C2H2_type"/>
</dbReference>
<evidence type="ECO:0000259" key="7">
    <source>
        <dbReference type="PROSITE" id="PS50157"/>
    </source>
</evidence>
<keyword evidence="3 5" id="KW-0863">Zinc-finger</keyword>
<dbReference type="PROSITE" id="PS00028">
    <property type="entry name" value="ZINC_FINGER_C2H2_1"/>
    <property type="match status" value="1"/>
</dbReference>
<evidence type="ECO:0000256" key="4">
    <source>
        <dbReference type="ARBA" id="ARBA00022833"/>
    </source>
</evidence>
<dbReference type="PROSITE" id="PS50157">
    <property type="entry name" value="ZINC_FINGER_C2H2_2"/>
    <property type="match status" value="2"/>
</dbReference>
<dbReference type="Pfam" id="PF00096">
    <property type="entry name" value="zf-C2H2"/>
    <property type="match status" value="3"/>
</dbReference>
<keyword evidence="4" id="KW-0862">Zinc</keyword>
<evidence type="ECO:0000313" key="9">
    <source>
        <dbReference type="Proteomes" id="UP000244722"/>
    </source>
</evidence>
<evidence type="ECO:0000256" key="6">
    <source>
        <dbReference type="SAM" id="MobiDB-lite"/>
    </source>
</evidence>
<evidence type="ECO:0000256" key="5">
    <source>
        <dbReference type="PROSITE-ProRule" id="PRU00042"/>
    </source>
</evidence>
<evidence type="ECO:0000313" key="8">
    <source>
        <dbReference type="EMBL" id="PUU77017.1"/>
    </source>
</evidence>
<proteinExistence type="predicted"/>
<dbReference type="GO" id="GO:0000981">
    <property type="term" value="F:DNA-binding transcription factor activity, RNA polymerase II-specific"/>
    <property type="evidence" value="ECO:0007669"/>
    <property type="project" value="TreeGrafter"/>
</dbReference>
<dbReference type="GO" id="GO:0008270">
    <property type="term" value="F:zinc ion binding"/>
    <property type="evidence" value="ECO:0007669"/>
    <property type="project" value="UniProtKB-KW"/>
</dbReference>
<feature type="domain" description="C2H2-type" evidence="7">
    <location>
        <begin position="92"/>
        <end position="117"/>
    </location>
</feature>
<gene>
    <name evidence="8" type="ORF">B9Z19DRAFT_1194354</name>
</gene>
<keyword evidence="2" id="KW-0677">Repeat</keyword>
<protein>
    <recommendedName>
        <fullName evidence="7">C2H2-type domain-containing protein</fullName>
    </recommendedName>
</protein>